<feature type="domain" description="MYND-type" evidence="6">
    <location>
        <begin position="732"/>
        <end position="770"/>
    </location>
</feature>
<dbReference type="EMBL" id="CAJPIZ010002246">
    <property type="protein sequence ID" value="CAG2104749.1"/>
    <property type="molecule type" value="Genomic_DNA"/>
</dbReference>
<dbReference type="Gene3D" id="1.10.220.160">
    <property type="match status" value="3"/>
</dbReference>
<dbReference type="PROSITE" id="PS50865">
    <property type="entry name" value="ZF_MYND_2"/>
    <property type="match status" value="3"/>
</dbReference>
<keyword evidence="2 4" id="KW-0863">Zinc-finger</keyword>
<evidence type="ECO:0000256" key="4">
    <source>
        <dbReference type="PROSITE-ProRule" id="PRU00134"/>
    </source>
</evidence>
<accession>A0A7R9KJV6</accession>
<dbReference type="AlphaFoldDB" id="A0A7R9KJV6"/>
<dbReference type="PROSITE" id="PS50280">
    <property type="entry name" value="SET"/>
    <property type="match status" value="2"/>
</dbReference>
<evidence type="ECO:0000256" key="2">
    <source>
        <dbReference type="ARBA" id="ARBA00022771"/>
    </source>
</evidence>
<gene>
    <name evidence="7" type="ORF">OSB1V03_LOCUS4764</name>
</gene>
<dbReference type="OrthoDB" id="6514673at2759"/>
<dbReference type="GO" id="GO:0008170">
    <property type="term" value="F:N-methyltransferase activity"/>
    <property type="evidence" value="ECO:0007669"/>
    <property type="project" value="UniProtKB-ARBA"/>
</dbReference>
<feature type="domain" description="MYND-type" evidence="6">
    <location>
        <begin position="36"/>
        <end position="74"/>
    </location>
</feature>
<feature type="domain" description="SET" evidence="5">
    <location>
        <begin position="98"/>
        <end position="232"/>
    </location>
</feature>
<dbReference type="PROSITE" id="PS01360">
    <property type="entry name" value="ZF_MYND_1"/>
    <property type="match status" value="3"/>
</dbReference>
<dbReference type="InterPro" id="IPR050869">
    <property type="entry name" value="H3K4_H4K5_MeTrfase"/>
</dbReference>
<evidence type="ECO:0000259" key="6">
    <source>
        <dbReference type="PROSITE" id="PS50865"/>
    </source>
</evidence>
<dbReference type="Proteomes" id="UP000759131">
    <property type="component" value="Unassembled WGS sequence"/>
</dbReference>
<protein>
    <recommendedName>
        <fullName evidence="9">MYND-type domain-containing protein</fullName>
    </recommendedName>
</protein>
<dbReference type="GO" id="GO:0008757">
    <property type="term" value="F:S-adenosylmethionine-dependent methyltransferase activity"/>
    <property type="evidence" value="ECO:0007669"/>
    <property type="project" value="UniProtKB-ARBA"/>
</dbReference>
<feature type="domain" description="MYND-type" evidence="6">
    <location>
        <begin position="369"/>
        <end position="407"/>
    </location>
</feature>
<keyword evidence="1" id="KW-0479">Metal-binding</keyword>
<dbReference type="PANTHER" id="PTHR12197:SF251">
    <property type="entry name" value="EG:BACR7C10.4 PROTEIN"/>
    <property type="match status" value="1"/>
</dbReference>
<dbReference type="Gene3D" id="6.10.140.2220">
    <property type="match status" value="3"/>
</dbReference>
<evidence type="ECO:0000313" key="8">
    <source>
        <dbReference type="Proteomes" id="UP000759131"/>
    </source>
</evidence>
<evidence type="ECO:0000256" key="1">
    <source>
        <dbReference type="ARBA" id="ARBA00022723"/>
    </source>
</evidence>
<dbReference type="InterPro" id="IPR046341">
    <property type="entry name" value="SET_dom_sf"/>
</dbReference>
<organism evidence="7">
    <name type="scientific">Medioppia subpectinata</name>
    <dbReference type="NCBI Taxonomy" id="1979941"/>
    <lineage>
        <taxon>Eukaryota</taxon>
        <taxon>Metazoa</taxon>
        <taxon>Ecdysozoa</taxon>
        <taxon>Arthropoda</taxon>
        <taxon>Chelicerata</taxon>
        <taxon>Arachnida</taxon>
        <taxon>Acari</taxon>
        <taxon>Acariformes</taxon>
        <taxon>Sarcoptiformes</taxon>
        <taxon>Oribatida</taxon>
        <taxon>Brachypylina</taxon>
        <taxon>Oppioidea</taxon>
        <taxon>Oppiidae</taxon>
        <taxon>Medioppia</taxon>
    </lineage>
</organism>
<name>A0A7R9KJV6_9ACAR</name>
<dbReference type="GO" id="GO:0005634">
    <property type="term" value="C:nucleus"/>
    <property type="evidence" value="ECO:0007669"/>
    <property type="project" value="TreeGrafter"/>
</dbReference>
<dbReference type="SUPFAM" id="SSF144232">
    <property type="entry name" value="HIT/MYND zinc finger-like"/>
    <property type="match status" value="1"/>
</dbReference>
<evidence type="ECO:0008006" key="9">
    <source>
        <dbReference type="Google" id="ProtNLM"/>
    </source>
</evidence>
<reference evidence="7" key="1">
    <citation type="submission" date="2020-11" db="EMBL/GenBank/DDBJ databases">
        <authorList>
            <person name="Tran Van P."/>
        </authorList>
    </citation>
    <scope>NUCLEOTIDE SEQUENCE</scope>
</reference>
<evidence type="ECO:0000259" key="5">
    <source>
        <dbReference type="PROSITE" id="PS50280"/>
    </source>
</evidence>
<feature type="domain" description="SET" evidence="5">
    <location>
        <begin position="835"/>
        <end position="937"/>
    </location>
</feature>
<dbReference type="EMBL" id="OC856821">
    <property type="protein sequence ID" value="CAD7624319.1"/>
    <property type="molecule type" value="Genomic_DNA"/>
</dbReference>
<dbReference type="InterPro" id="IPR001214">
    <property type="entry name" value="SET_dom"/>
</dbReference>
<keyword evidence="8" id="KW-1185">Reference proteome</keyword>
<dbReference type="CDD" id="cd20071">
    <property type="entry name" value="SET_SMYD"/>
    <property type="match status" value="3"/>
</dbReference>
<proteinExistence type="predicted"/>
<evidence type="ECO:0000256" key="3">
    <source>
        <dbReference type="ARBA" id="ARBA00022833"/>
    </source>
</evidence>
<keyword evidence="3" id="KW-0862">Zinc</keyword>
<evidence type="ECO:0000313" key="7">
    <source>
        <dbReference type="EMBL" id="CAD7624319.1"/>
    </source>
</evidence>
<sequence>MKMSPKLSKPLSPGDVITEDIPLIHVIHDEYKDKYCDNCMKRSDQLKKCSKCLRMYYCSKECQKNDWKYHKNECKLYRHESIQTFLDSGFRYLLRLYQSVQLIPTFATEKYRLFDGSDVSLRDIEVNVNVFDVNEKREHLWEICNLFIQLGVKYDFQEVVHWLAFVANVPAFQLKSHLKIGCIGRGLYMGYTTLRHSCQPNSAFIYNSRGLSKELRAMRPIEANEEITINVVPLYRNRADRQQALKSYSMVCECDKCVHHLDRRVDYERLIPSKQFPINVFDTQLMANLLTDLDVVFGEYYPMKTMSQLIHTISPSLPTQDFVTQLDPIIQSVVKMSPKLSKLLSPGDVITQDMPIIHALDSESKGKYCDNCFKRSDQLKRCTKCLHMYYCGKECQKNDWKYHKNECPLYLRDLTSILSTDNWMRIWLRLYLSVQNIPTFATKKYRLFDGSDVSLRDIEVNASRVNDKMLHFLNICNIFKDIDFDYDRQEVLHWLSFMYTIPLISITSRDKEILETPKSIGCGLYMQYSLLGHSCQPNSALIVGKGLSTQLRAMRPIAVGEEITISLVKLNQNREDRQQALKFWSIDCECDKCVHHLDRNIDYTRLLPSHLFPLNVFTFGTQLMDYLREVLTELDVVYGEYHPHKTNLLMEIGIKLANCPLIPEPFMNEMKAKTMKAIDVTLEDDNPFRILYNLNSSQMSSKLSKPLSPGDVITQDMPIIHIINSEYKSNYCDNCCRRSDQLKRCTKCLQMYYCGKECQRNDWKYHKNECPLYRHPMSQKLRSDDCLQFWLRLYLSVQNIPTFATEKYRLFDGSEVSLRDIKVRDIDLTDKEMRNNVQSVYSELNALDMTYDPKEVLHWLSWFITVTTTHIMAGNPELIFKELILKDIARGFYAQYLTLGHSCQPNSAFIFNTRGQSVQLRAMRPIAAGEEITISRVPLSRDRAYRQWELKLYSIVCECDKCVHHLDRRVDYERLQTSKFFPIHTIADGFDFMVYLRQLLADLDVVYGDYHPDKTSHMMLLIRLLSGCPMITQSILDEIKAYLLKAIDVTFLSDCPFRAQFIESTTLAKL</sequence>
<dbReference type="Gene3D" id="2.170.270.10">
    <property type="entry name" value="SET domain"/>
    <property type="match status" value="3"/>
</dbReference>
<dbReference type="GO" id="GO:0008276">
    <property type="term" value="F:protein methyltransferase activity"/>
    <property type="evidence" value="ECO:0007669"/>
    <property type="project" value="UniProtKB-ARBA"/>
</dbReference>
<dbReference type="Pfam" id="PF00856">
    <property type="entry name" value="SET"/>
    <property type="match status" value="2"/>
</dbReference>
<dbReference type="PANTHER" id="PTHR12197">
    <property type="entry name" value="HISTONE-LYSINE N-METHYLTRANSFERASE SMYD"/>
    <property type="match status" value="1"/>
</dbReference>
<dbReference type="Pfam" id="PF01753">
    <property type="entry name" value="zf-MYND"/>
    <property type="match status" value="3"/>
</dbReference>
<dbReference type="GO" id="GO:0008270">
    <property type="term" value="F:zinc ion binding"/>
    <property type="evidence" value="ECO:0007669"/>
    <property type="project" value="UniProtKB-KW"/>
</dbReference>
<dbReference type="SUPFAM" id="SSF82199">
    <property type="entry name" value="SET domain"/>
    <property type="match status" value="3"/>
</dbReference>
<dbReference type="InterPro" id="IPR002893">
    <property type="entry name" value="Znf_MYND"/>
</dbReference>